<dbReference type="Proteomes" id="UP001521785">
    <property type="component" value="Unassembled WGS sequence"/>
</dbReference>
<feature type="domain" description="Heterokaryon incompatibility" evidence="1">
    <location>
        <begin position="120"/>
        <end position="269"/>
    </location>
</feature>
<keyword evidence="3" id="KW-1185">Reference proteome</keyword>
<evidence type="ECO:0000313" key="2">
    <source>
        <dbReference type="EMBL" id="KAL1596979.1"/>
    </source>
</evidence>
<dbReference type="PANTHER" id="PTHR33112:SF8">
    <property type="entry name" value="HETEROKARYON INCOMPATIBILITY DOMAIN-CONTAINING PROTEIN"/>
    <property type="match status" value="1"/>
</dbReference>
<dbReference type="InterPro" id="IPR010730">
    <property type="entry name" value="HET"/>
</dbReference>
<reference evidence="2 3" key="1">
    <citation type="submission" date="2024-02" db="EMBL/GenBank/DDBJ databases">
        <title>De novo assembly and annotation of 12 fungi associated with fruit tree decline syndrome in Ontario, Canada.</title>
        <authorList>
            <person name="Sulman M."/>
            <person name="Ellouze W."/>
            <person name="Ilyukhin E."/>
        </authorList>
    </citation>
    <scope>NUCLEOTIDE SEQUENCE [LARGE SCALE GENOMIC DNA]</scope>
    <source>
        <strain evidence="2 3">M42-189</strain>
    </source>
</reference>
<accession>A0ABR3QXT7</accession>
<evidence type="ECO:0000259" key="1">
    <source>
        <dbReference type="Pfam" id="PF06985"/>
    </source>
</evidence>
<proteinExistence type="predicted"/>
<protein>
    <recommendedName>
        <fullName evidence="1">Heterokaryon incompatibility domain-containing protein</fullName>
    </recommendedName>
</protein>
<comment type="caution">
    <text evidence="2">The sequence shown here is derived from an EMBL/GenBank/DDBJ whole genome shotgun (WGS) entry which is preliminary data.</text>
</comment>
<evidence type="ECO:0000313" key="3">
    <source>
        <dbReference type="Proteomes" id="UP001521785"/>
    </source>
</evidence>
<dbReference type="Pfam" id="PF06985">
    <property type="entry name" value="HET"/>
    <property type="match status" value="1"/>
</dbReference>
<organism evidence="2 3">
    <name type="scientific">Paraconiothyrium brasiliense</name>
    <dbReference type="NCBI Taxonomy" id="300254"/>
    <lineage>
        <taxon>Eukaryota</taxon>
        <taxon>Fungi</taxon>
        <taxon>Dikarya</taxon>
        <taxon>Ascomycota</taxon>
        <taxon>Pezizomycotina</taxon>
        <taxon>Dothideomycetes</taxon>
        <taxon>Pleosporomycetidae</taxon>
        <taxon>Pleosporales</taxon>
        <taxon>Massarineae</taxon>
        <taxon>Didymosphaeriaceae</taxon>
        <taxon>Paraconiothyrium</taxon>
    </lineage>
</organism>
<dbReference type="PANTHER" id="PTHR33112">
    <property type="entry name" value="DOMAIN PROTEIN, PUTATIVE-RELATED"/>
    <property type="match status" value="1"/>
</dbReference>
<name>A0ABR3QXT7_9PLEO</name>
<dbReference type="EMBL" id="JAKJXO020000013">
    <property type="protein sequence ID" value="KAL1596979.1"/>
    <property type="molecule type" value="Genomic_DNA"/>
</dbReference>
<sequence>MVETGVAVMYEDEKMTDIRVEITISEKGKPGKNITLSALRINTFSARRYAGFRLRPTSSVYTASQSCLDIGQSWLQRCLNGHVDCPRFVPKWMPTRVIAISSADQASLVETNTLPTLVAYYALSYCWGTEPVLTTTQLRYEDFQKSLPIKDLPYTIQDAIRAVFNMGGRYLWVDSLCIVQDDSQDWKREAATMCDVYQHALLTMVALGASGANEGLFSRRDPRSYQDCDIRSELNPTEYISLLNREPKGIGARHFIEGKFHSRGWTFQERALAPRKLYFSSLLFWECKTCTLEEGDTRMQINITKPIGSQDIRMDREETVPDEDGYRSTPSALRMWHDNLRIFTQRDLTVATDRLPAISGVITEFSRKTGWTSINGIWSEYLAVELLWVLYDEFREVPRLIGAPTWSWTSIAAPIRHHSHINYRLVENSNVYIDSQDSNILNAKGVLLDLHPELPPSDSSEDFDIASMRWNVHDLPVMTDHTMYVDRPGHIPKGPHYFLPLIMADMEADLAWEETGTICMGLALVQIAEREGYFKRFGVLLVWFDIGVIPSRKITFRRGKVEWPRNKWRKVRVM</sequence>
<gene>
    <name evidence="2" type="ORF">SLS60_008561</name>
</gene>